<keyword evidence="1" id="KW-1133">Transmembrane helix</keyword>
<keyword evidence="4" id="KW-1185">Reference proteome</keyword>
<dbReference type="EnsemblMetazoa" id="XM_011665263">
    <property type="protein sequence ID" value="XP_011663565"/>
    <property type="gene ID" value="LOC105438000"/>
</dbReference>
<dbReference type="InterPro" id="IPR003599">
    <property type="entry name" value="Ig_sub"/>
</dbReference>
<dbReference type="InterPro" id="IPR036179">
    <property type="entry name" value="Ig-like_dom_sf"/>
</dbReference>
<keyword evidence="1" id="KW-0812">Transmembrane</keyword>
<reference evidence="3" key="2">
    <citation type="submission" date="2021-01" db="UniProtKB">
        <authorList>
            <consortium name="EnsemblMetazoa"/>
        </authorList>
    </citation>
    <scope>IDENTIFICATION</scope>
</reference>
<dbReference type="EnsemblMetazoa" id="XM_011665262">
    <property type="protein sequence ID" value="XP_011663564"/>
    <property type="gene ID" value="LOC105438000"/>
</dbReference>
<dbReference type="InterPro" id="IPR013783">
    <property type="entry name" value="Ig-like_fold"/>
</dbReference>
<dbReference type="AlphaFoldDB" id="A0A7M7HCY0"/>
<dbReference type="PROSITE" id="PS50835">
    <property type="entry name" value="IG_LIKE"/>
    <property type="match status" value="1"/>
</dbReference>
<feature type="domain" description="Ig-like" evidence="2">
    <location>
        <begin position="25"/>
        <end position="122"/>
    </location>
</feature>
<dbReference type="RefSeq" id="XP_011663564.1">
    <property type="nucleotide sequence ID" value="XM_011665262.2"/>
</dbReference>
<protein>
    <recommendedName>
        <fullName evidence="2">Ig-like domain-containing protein</fullName>
    </recommendedName>
</protein>
<dbReference type="Pfam" id="PF13927">
    <property type="entry name" value="Ig_3"/>
    <property type="match status" value="1"/>
</dbReference>
<organism evidence="3 4">
    <name type="scientific">Strongylocentrotus purpuratus</name>
    <name type="common">Purple sea urchin</name>
    <dbReference type="NCBI Taxonomy" id="7668"/>
    <lineage>
        <taxon>Eukaryota</taxon>
        <taxon>Metazoa</taxon>
        <taxon>Echinodermata</taxon>
        <taxon>Eleutherozoa</taxon>
        <taxon>Echinozoa</taxon>
        <taxon>Echinoidea</taxon>
        <taxon>Euechinoidea</taxon>
        <taxon>Echinacea</taxon>
        <taxon>Camarodonta</taxon>
        <taxon>Echinidea</taxon>
        <taxon>Strongylocentrotidae</taxon>
        <taxon>Strongylocentrotus</taxon>
    </lineage>
</organism>
<evidence type="ECO:0000256" key="1">
    <source>
        <dbReference type="SAM" id="Phobius"/>
    </source>
</evidence>
<dbReference type="InParanoid" id="A0A7M7HCY0"/>
<evidence type="ECO:0000259" key="2">
    <source>
        <dbReference type="PROSITE" id="PS50835"/>
    </source>
</evidence>
<dbReference type="SUPFAM" id="SSF48726">
    <property type="entry name" value="Immunoglobulin"/>
    <property type="match status" value="1"/>
</dbReference>
<dbReference type="KEGG" id="spu:105438000"/>
<dbReference type="InterPro" id="IPR007110">
    <property type="entry name" value="Ig-like_dom"/>
</dbReference>
<dbReference type="Proteomes" id="UP000007110">
    <property type="component" value="Unassembled WGS sequence"/>
</dbReference>
<keyword evidence="1" id="KW-0472">Membrane</keyword>
<proteinExistence type="predicted"/>
<evidence type="ECO:0000313" key="3">
    <source>
        <dbReference type="EnsemblMetazoa" id="XP_011663564"/>
    </source>
</evidence>
<dbReference type="Gene3D" id="2.60.40.10">
    <property type="entry name" value="Immunoglobulins"/>
    <property type="match status" value="1"/>
</dbReference>
<reference evidence="4" key="1">
    <citation type="submission" date="2015-02" db="EMBL/GenBank/DDBJ databases">
        <title>Genome sequencing for Strongylocentrotus purpuratus.</title>
        <authorList>
            <person name="Murali S."/>
            <person name="Liu Y."/>
            <person name="Vee V."/>
            <person name="English A."/>
            <person name="Wang M."/>
            <person name="Skinner E."/>
            <person name="Han Y."/>
            <person name="Muzny D.M."/>
            <person name="Worley K.C."/>
            <person name="Gibbs R.A."/>
        </authorList>
    </citation>
    <scope>NUCLEOTIDE SEQUENCE</scope>
</reference>
<accession>A0A7M7HCY0</accession>
<dbReference type="GeneID" id="105438000"/>
<evidence type="ECO:0000313" key="4">
    <source>
        <dbReference type="Proteomes" id="UP000007110"/>
    </source>
</evidence>
<sequence>MESWKKNQRSLWLTIISMVIGMSYGQTVNLTGPASVVEGRDAIFTCNVTGILFPTFVWNDVSVTPSQQIFVNFGSFSEKPKYDNFKLSQSGNSTIMTIREADFEDAGSFVCVASGVNSATIKFTIDEDSPWFGHPRSFIVIAALAILLVASIIINISQYIK</sequence>
<dbReference type="RefSeq" id="XP_011663565.1">
    <property type="nucleotide sequence ID" value="XM_011665263.2"/>
</dbReference>
<dbReference type="OrthoDB" id="643377at2759"/>
<dbReference type="SMART" id="SM00409">
    <property type="entry name" value="IG"/>
    <property type="match status" value="1"/>
</dbReference>
<name>A0A7M7HCY0_STRPU</name>
<feature type="transmembrane region" description="Helical" evidence="1">
    <location>
        <begin position="138"/>
        <end position="156"/>
    </location>
</feature>